<proteinExistence type="predicted"/>
<dbReference type="InterPro" id="IPR032466">
    <property type="entry name" value="Metal_Hydrolase"/>
</dbReference>
<dbReference type="Gene3D" id="2.30.40.10">
    <property type="entry name" value="Urease, subunit C, domain 1"/>
    <property type="match status" value="1"/>
</dbReference>
<dbReference type="NCBIfam" id="TIGR00857">
    <property type="entry name" value="pyrC_multi"/>
    <property type="match status" value="1"/>
</dbReference>
<organism evidence="5 6">
    <name type="scientific">Paralimibaculum aggregatum</name>
    <dbReference type="NCBI Taxonomy" id="3036245"/>
    <lineage>
        <taxon>Bacteria</taxon>
        <taxon>Pseudomonadati</taxon>
        <taxon>Pseudomonadota</taxon>
        <taxon>Alphaproteobacteria</taxon>
        <taxon>Rhodobacterales</taxon>
        <taxon>Paracoccaceae</taxon>
        <taxon>Paralimibaculum</taxon>
    </lineage>
</organism>
<comment type="caution">
    <text evidence="5">The sequence shown here is derived from an EMBL/GenBank/DDBJ whole genome shotgun (WGS) entry which is preliminary data.</text>
</comment>
<dbReference type="Gene3D" id="3.20.20.140">
    <property type="entry name" value="Metal-dependent hydrolases"/>
    <property type="match status" value="1"/>
</dbReference>
<gene>
    <name evidence="5" type="primary">pyrC_2</name>
    <name evidence="5" type="ORF">LNKW23_39960</name>
</gene>
<sequence length="428" mass="45108">MTQPPLHLVNARLVDPATGEDGPGALRLRAGVIEDVHRGAAPAPGEGTVVDCGGHVLAPGLVDARVFVGEPGARHRESHRSAGEAAAAGGVTTLIQQPDTEPVLDDPALVQFTLARAREASLVNVHVMAALTRGLAGTELTEQQFLLDAGAVALTDADHAVADARVFLACLRYATSTGALVVHHPQEPSLARGTCATSGEFASRLGLPAVPALAERMMLARDLALVEASGARYHADQLSTAAALGPLRRAKEAGRDVTAGVSIHHLTLNEYDIADYRSFFRMEPPLRAEDDRAAMVEALAEGLIDLVVSSHLPWDEEAKRLPFEEAATGAVGLETLLPAALRLVHGGHISLAALFERLSLAPARRFGLPGGRLAAGAPADLVLVDIDAPFVLDRSTLRAKSKNTPFDRQRLEGRVLGTWVGGRRVHTA</sequence>
<evidence type="ECO:0000256" key="1">
    <source>
        <dbReference type="ARBA" id="ARBA00022833"/>
    </source>
</evidence>
<dbReference type="RefSeq" id="WP_285673887.1">
    <property type="nucleotide sequence ID" value="NZ_BSYI01000042.1"/>
</dbReference>
<dbReference type="Pfam" id="PF07969">
    <property type="entry name" value="Amidohydro_3"/>
    <property type="match status" value="1"/>
</dbReference>
<reference evidence="5 6" key="1">
    <citation type="submission" date="2023-04" db="EMBL/GenBank/DDBJ databases">
        <title>Marinoamorphus aggregata gen. nov., sp. Nov., isolate from tissue of brittle star Ophioplocus japonicus.</title>
        <authorList>
            <person name="Kawano K."/>
            <person name="Sawayama S."/>
            <person name="Nakagawa S."/>
        </authorList>
    </citation>
    <scope>NUCLEOTIDE SEQUENCE [LARGE SCALE GENOMIC DNA]</scope>
    <source>
        <strain evidence="5 6">NKW23</strain>
    </source>
</reference>
<evidence type="ECO:0000313" key="5">
    <source>
        <dbReference type="EMBL" id="GMG84780.1"/>
    </source>
</evidence>
<feature type="domain" description="Dihydroorotase catalytic" evidence="4">
    <location>
        <begin position="54"/>
        <end position="240"/>
    </location>
</feature>
<protein>
    <submittedName>
        <fullName evidence="5">Dihydroorotase</fullName>
    </submittedName>
</protein>
<evidence type="ECO:0000313" key="6">
    <source>
        <dbReference type="Proteomes" id="UP001239909"/>
    </source>
</evidence>
<dbReference type="InterPro" id="IPR050138">
    <property type="entry name" value="DHOase/Allantoinase_Hydrolase"/>
</dbReference>
<keyword evidence="6" id="KW-1185">Reference proteome</keyword>
<dbReference type="Proteomes" id="UP001239909">
    <property type="component" value="Unassembled WGS sequence"/>
</dbReference>
<evidence type="ECO:0000256" key="2">
    <source>
        <dbReference type="ARBA" id="ARBA00022975"/>
    </source>
</evidence>
<dbReference type="Pfam" id="PF12890">
    <property type="entry name" value="DHOase"/>
    <property type="match status" value="1"/>
</dbReference>
<feature type="domain" description="Amidohydrolase 3" evidence="3">
    <location>
        <begin position="349"/>
        <end position="426"/>
    </location>
</feature>
<dbReference type="CDD" id="cd01317">
    <property type="entry name" value="DHOase_IIa"/>
    <property type="match status" value="1"/>
</dbReference>
<name>A0ABQ6LNI8_9RHOB</name>
<dbReference type="SUPFAM" id="SSF51556">
    <property type="entry name" value="Metallo-dependent hydrolases"/>
    <property type="match status" value="1"/>
</dbReference>
<keyword evidence="2" id="KW-0665">Pyrimidine biosynthesis</keyword>
<evidence type="ECO:0000259" key="3">
    <source>
        <dbReference type="Pfam" id="PF07969"/>
    </source>
</evidence>
<dbReference type="PANTHER" id="PTHR43668">
    <property type="entry name" value="ALLANTOINASE"/>
    <property type="match status" value="1"/>
</dbReference>
<accession>A0ABQ6LNI8</accession>
<dbReference type="SUPFAM" id="SSF51338">
    <property type="entry name" value="Composite domain of metallo-dependent hydrolases"/>
    <property type="match status" value="1"/>
</dbReference>
<dbReference type="EMBL" id="BSYI01000042">
    <property type="protein sequence ID" value="GMG84780.1"/>
    <property type="molecule type" value="Genomic_DNA"/>
</dbReference>
<dbReference type="InterPro" id="IPR011059">
    <property type="entry name" value="Metal-dep_hydrolase_composite"/>
</dbReference>
<dbReference type="InterPro" id="IPR004722">
    <property type="entry name" value="DHOase"/>
</dbReference>
<dbReference type="InterPro" id="IPR024403">
    <property type="entry name" value="DHOase_cat"/>
</dbReference>
<evidence type="ECO:0000259" key="4">
    <source>
        <dbReference type="Pfam" id="PF12890"/>
    </source>
</evidence>
<dbReference type="PANTHER" id="PTHR43668:SF2">
    <property type="entry name" value="ALLANTOINASE"/>
    <property type="match status" value="1"/>
</dbReference>
<dbReference type="InterPro" id="IPR013108">
    <property type="entry name" value="Amidohydro_3"/>
</dbReference>
<keyword evidence="1" id="KW-0862">Zinc</keyword>